<dbReference type="OrthoDB" id="9802050at2"/>
<evidence type="ECO:0000313" key="1">
    <source>
        <dbReference type="EMBL" id="VFU07453.1"/>
    </source>
</evidence>
<keyword evidence="1" id="KW-0378">Hydrolase</keyword>
<dbReference type="Pfam" id="PF05013">
    <property type="entry name" value="FGase"/>
    <property type="match status" value="1"/>
</dbReference>
<dbReference type="Proteomes" id="UP000294360">
    <property type="component" value="Chromosome"/>
</dbReference>
<dbReference type="InterPro" id="IPR007709">
    <property type="entry name" value="N-FG_amidohydro"/>
</dbReference>
<dbReference type="SUPFAM" id="SSF53187">
    <property type="entry name" value="Zn-dependent exopeptidases"/>
    <property type="match status" value="1"/>
</dbReference>
<dbReference type="Gene3D" id="3.40.630.40">
    <property type="entry name" value="Zn-dependent exopeptidases"/>
    <property type="match status" value="1"/>
</dbReference>
<proteinExistence type="predicted"/>
<accession>A0A4U8YVW0</accession>
<reference evidence="1 2" key="1">
    <citation type="submission" date="2019-03" db="EMBL/GenBank/DDBJ databases">
        <authorList>
            <person name="Kox A.R. M."/>
        </authorList>
    </citation>
    <scope>NUCLEOTIDE SEQUENCE [LARGE SCALE GENOMIC DNA]</scope>
    <source>
        <strain evidence="1">MTUNDRAET4 annotated genome</strain>
    </source>
</reference>
<name>A0A4U8YVW0_METTU</name>
<dbReference type="KEGG" id="mtun:MTUNDRAET4_0560"/>
<organism evidence="1 2">
    <name type="scientific">Methylocella tundrae</name>
    <dbReference type="NCBI Taxonomy" id="227605"/>
    <lineage>
        <taxon>Bacteria</taxon>
        <taxon>Pseudomonadati</taxon>
        <taxon>Pseudomonadota</taxon>
        <taxon>Alphaproteobacteria</taxon>
        <taxon>Hyphomicrobiales</taxon>
        <taxon>Beijerinckiaceae</taxon>
        <taxon>Methylocella</taxon>
    </lineage>
</organism>
<dbReference type="GO" id="GO:0016787">
    <property type="term" value="F:hydrolase activity"/>
    <property type="evidence" value="ECO:0007669"/>
    <property type="project" value="UniProtKB-KW"/>
</dbReference>
<dbReference type="AlphaFoldDB" id="A0A4U8YVW0"/>
<sequence>MISEPPGQRGDIEPELDPGFEVSEPQALTSALVFSSPHSGDVYPRRFLQRTRLNSLQLRRSEDAFVDALFNGCVALGAPMIRALFPRTYLDLNREPYELDPRMFEGRLPAFANTRSIRVAGGLGTIPRVVGQAQEIYAGRLPLEEGLRRIEKLHKPYHARLSALIDRAQLNFGLAVLVDCHSMPSAVSPAGGLFSSHGREAMAGAPKQKADFVLGDRHGASCATVLVDVVEAELRSQGFSVARNKPYAGGYITENYGAPAANRHALQIEVSRGLYMDEHNVVRSERFEEVRAAMTRVAAALAETAASRLVVLRDAAE</sequence>
<gene>
    <name evidence="1" type="ORF">MTUNDRAET4_0560</name>
</gene>
<protein>
    <submittedName>
        <fullName evidence="1">N-formylglutamate amidohydrolase</fullName>
    </submittedName>
</protein>
<dbReference type="EMBL" id="LR536450">
    <property type="protein sequence ID" value="VFU07453.1"/>
    <property type="molecule type" value="Genomic_DNA"/>
</dbReference>
<dbReference type="RefSeq" id="WP_134486608.1">
    <property type="nucleotide sequence ID" value="NZ_CP139089.1"/>
</dbReference>
<evidence type="ECO:0000313" key="2">
    <source>
        <dbReference type="Proteomes" id="UP000294360"/>
    </source>
</evidence>